<evidence type="ECO:0000256" key="6">
    <source>
        <dbReference type="ARBA" id="ARBA00023027"/>
    </source>
</evidence>
<comment type="caution">
    <text evidence="21">The sequence shown here is derived from an EMBL/GenBank/DDBJ whole genome shotgun (WGS) entry which is preliminary data.</text>
</comment>
<dbReference type="AlphaFoldDB" id="A0A328KIM0"/>
<dbReference type="NCBIfam" id="NF000940">
    <property type="entry name" value="PRK00094.1-2"/>
    <property type="match status" value="1"/>
</dbReference>
<evidence type="ECO:0000256" key="13">
    <source>
        <dbReference type="ARBA" id="ARBA00080511"/>
    </source>
</evidence>
<feature type="binding site" evidence="14">
    <location>
        <position position="282"/>
    </location>
    <ligand>
        <name>NADPH</name>
        <dbReference type="ChEBI" id="CHEBI:57783"/>
    </ligand>
</feature>
<evidence type="ECO:0000256" key="10">
    <source>
        <dbReference type="ARBA" id="ARBA00052716"/>
    </source>
</evidence>
<comment type="function">
    <text evidence="14">Catalyzes the reduction of the glycolytic intermediate dihydroxyacetone phosphate (DHAP) to sn-glycerol 3-phosphate (G3P), the key precursor for phospholipid synthesis.</text>
</comment>
<evidence type="ECO:0000256" key="8">
    <source>
        <dbReference type="ARBA" id="ARBA00023209"/>
    </source>
</evidence>
<keyword evidence="5 14" id="KW-0560">Oxidoreductase</keyword>
<dbReference type="HAMAP" id="MF_00394">
    <property type="entry name" value="NAD_Glyc3P_dehydrog"/>
    <property type="match status" value="1"/>
</dbReference>
<evidence type="ECO:0000256" key="16">
    <source>
        <dbReference type="PIRSR" id="PIRSR000114-2"/>
    </source>
</evidence>
<dbReference type="SUPFAM" id="SSF48179">
    <property type="entry name" value="6-phosphogluconate dehydrogenase C-terminal domain-like"/>
    <property type="match status" value="1"/>
</dbReference>
<evidence type="ECO:0000256" key="15">
    <source>
        <dbReference type="PIRSR" id="PIRSR000114-1"/>
    </source>
</evidence>
<dbReference type="Pfam" id="PF07479">
    <property type="entry name" value="NAD_Gly3P_dh_C"/>
    <property type="match status" value="1"/>
</dbReference>
<evidence type="ECO:0000256" key="18">
    <source>
        <dbReference type="RuleBase" id="RU000437"/>
    </source>
</evidence>
<evidence type="ECO:0000256" key="11">
    <source>
        <dbReference type="ARBA" id="ARBA00066687"/>
    </source>
</evidence>
<evidence type="ECO:0000259" key="20">
    <source>
        <dbReference type="Pfam" id="PF07479"/>
    </source>
</evidence>
<feature type="binding site" evidence="14">
    <location>
        <position position="12"/>
    </location>
    <ligand>
        <name>NADPH</name>
        <dbReference type="ChEBI" id="CHEBI:57783"/>
    </ligand>
</feature>
<dbReference type="PANTHER" id="PTHR11728">
    <property type="entry name" value="GLYCEROL-3-PHOSPHATE DEHYDROGENASE"/>
    <property type="match status" value="1"/>
</dbReference>
<dbReference type="InterPro" id="IPR008927">
    <property type="entry name" value="6-PGluconate_DH-like_C_sf"/>
</dbReference>
<keyword evidence="3 14" id="KW-0547">Nucleotide-binding</keyword>
<evidence type="ECO:0000313" key="22">
    <source>
        <dbReference type="Proteomes" id="UP000249099"/>
    </source>
</evidence>
<dbReference type="Proteomes" id="UP000249099">
    <property type="component" value="Unassembled WGS sequence"/>
</dbReference>
<accession>A0A328KIM0</accession>
<dbReference type="GO" id="GO:0008654">
    <property type="term" value="P:phospholipid biosynthetic process"/>
    <property type="evidence" value="ECO:0007669"/>
    <property type="project" value="UniProtKB-KW"/>
</dbReference>
<dbReference type="PRINTS" id="PR00077">
    <property type="entry name" value="GPDHDRGNASE"/>
</dbReference>
<evidence type="ECO:0000256" key="4">
    <source>
        <dbReference type="ARBA" id="ARBA00022857"/>
    </source>
</evidence>
<feature type="binding site" evidence="14">
    <location>
        <position position="13"/>
    </location>
    <ligand>
        <name>NADPH</name>
        <dbReference type="ChEBI" id="CHEBI:57783"/>
    </ligand>
</feature>
<evidence type="ECO:0000256" key="5">
    <source>
        <dbReference type="ARBA" id="ARBA00023002"/>
    </source>
</evidence>
<evidence type="ECO:0000313" key="21">
    <source>
        <dbReference type="EMBL" id="RAN61704.1"/>
    </source>
</evidence>
<feature type="binding site" evidence="17">
    <location>
        <begin position="9"/>
        <end position="14"/>
    </location>
    <ligand>
        <name>NAD(+)</name>
        <dbReference type="ChEBI" id="CHEBI:57540"/>
    </ligand>
</feature>
<evidence type="ECO:0000256" key="7">
    <source>
        <dbReference type="ARBA" id="ARBA00023098"/>
    </source>
</evidence>
<dbReference type="InterPro" id="IPR006109">
    <property type="entry name" value="G3P_DH_NAD-dep_C"/>
</dbReference>
<dbReference type="SUPFAM" id="SSF51735">
    <property type="entry name" value="NAD(P)-binding Rossmann-fold domains"/>
    <property type="match status" value="1"/>
</dbReference>
<dbReference type="GO" id="GO:0005829">
    <property type="term" value="C:cytosol"/>
    <property type="evidence" value="ECO:0007669"/>
    <property type="project" value="TreeGrafter"/>
</dbReference>
<name>A0A328KIM0_9LACT</name>
<dbReference type="GO" id="GO:0141152">
    <property type="term" value="F:glycerol-3-phosphate dehydrogenase (NAD+) activity"/>
    <property type="evidence" value="ECO:0007669"/>
    <property type="project" value="RHEA"/>
</dbReference>
<feature type="binding site" evidence="16">
    <location>
        <position position="107"/>
    </location>
    <ligand>
        <name>substrate</name>
    </ligand>
</feature>
<gene>
    <name evidence="14" type="primary">gpsA</name>
    <name evidence="21" type="ORF">B8A44_09150</name>
</gene>
<proteinExistence type="inferred from homology"/>
<dbReference type="FunFam" id="1.10.1040.10:FF:000001">
    <property type="entry name" value="Glycerol-3-phosphate dehydrogenase [NAD(P)+]"/>
    <property type="match status" value="1"/>
</dbReference>
<keyword evidence="8 14" id="KW-0594">Phospholipid biosynthesis</keyword>
<comment type="subcellular location">
    <subcellularLocation>
        <location evidence="14">Cytoplasm</location>
    </subcellularLocation>
</comment>
<dbReference type="EMBL" id="NAQV01000048">
    <property type="protein sequence ID" value="RAN61704.1"/>
    <property type="molecule type" value="Genomic_DNA"/>
</dbReference>
<comment type="pathway">
    <text evidence="14">Membrane lipid metabolism; glycerophospholipid metabolism.</text>
</comment>
<evidence type="ECO:0000256" key="3">
    <source>
        <dbReference type="ARBA" id="ARBA00022741"/>
    </source>
</evidence>
<keyword evidence="14" id="KW-0963">Cytoplasm</keyword>
<dbReference type="PANTHER" id="PTHR11728:SF1">
    <property type="entry name" value="GLYCEROL-3-PHOSPHATE DEHYDROGENASE [NAD(+)] 2, CHLOROPLASTIC"/>
    <property type="match status" value="1"/>
</dbReference>
<reference evidence="21 22" key="1">
    <citation type="submission" date="2017-03" db="EMBL/GenBank/DDBJ databases">
        <title>wgs assembly of Dolosigranulum pigrum KPL CDC strains.</title>
        <authorList>
            <person name="Brugger S.D."/>
            <person name="Pettigrew M."/>
            <person name="Kong Y."/>
            <person name="Lemon K.P."/>
        </authorList>
    </citation>
    <scope>NUCLEOTIDE SEQUENCE [LARGE SCALE GENOMIC DNA]</scope>
    <source>
        <strain evidence="21 22">KPL1931_CDC4294-98</strain>
    </source>
</reference>
<dbReference type="Pfam" id="PF01210">
    <property type="entry name" value="NAD_Gly3P_dh_N"/>
    <property type="match status" value="1"/>
</dbReference>
<dbReference type="NCBIfam" id="NF000941">
    <property type="entry name" value="PRK00094.1-3"/>
    <property type="match status" value="1"/>
</dbReference>
<feature type="binding site" evidence="14">
    <location>
        <position position="255"/>
    </location>
    <ligand>
        <name>sn-glycerol 3-phosphate</name>
        <dbReference type="ChEBI" id="CHEBI:57597"/>
    </ligand>
</feature>
<dbReference type="InterPro" id="IPR036291">
    <property type="entry name" value="NAD(P)-bd_dom_sf"/>
</dbReference>
<feature type="binding site" evidence="14">
    <location>
        <position position="137"/>
    </location>
    <ligand>
        <name>sn-glycerol 3-phosphate</name>
        <dbReference type="ChEBI" id="CHEBI:57597"/>
    </ligand>
</feature>
<dbReference type="PIRSF" id="PIRSF000114">
    <property type="entry name" value="Glycerol-3-P_dh"/>
    <property type="match status" value="1"/>
</dbReference>
<dbReference type="Gene3D" id="1.10.1040.10">
    <property type="entry name" value="N-(1-d-carboxylethyl)-l-norvaline Dehydrogenase, domain 2"/>
    <property type="match status" value="1"/>
</dbReference>
<comment type="caution">
    <text evidence="14">Lacks conserved residue(s) required for the propagation of feature annotation.</text>
</comment>
<feature type="domain" description="Glycerol-3-phosphate dehydrogenase NAD-dependent N-terminal" evidence="19">
    <location>
        <begin position="4"/>
        <end position="161"/>
    </location>
</feature>
<feature type="binding site" evidence="14">
    <location>
        <position position="192"/>
    </location>
    <ligand>
        <name>sn-glycerol 3-phosphate</name>
        <dbReference type="ChEBI" id="CHEBI:57597"/>
    </ligand>
</feature>
<comment type="catalytic activity">
    <reaction evidence="10">
        <text>sn-glycerol 3-phosphate + NADP(+) = dihydroxyacetone phosphate + NADPH + H(+)</text>
        <dbReference type="Rhea" id="RHEA:11096"/>
        <dbReference type="ChEBI" id="CHEBI:15378"/>
        <dbReference type="ChEBI" id="CHEBI:57597"/>
        <dbReference type="ChEBI" id="CHEBI:57642"/>
        <dbReference type="ChEBI" id="CHEBI:57783"/>
        <dbReference type="ChEBI" id="CHEBI:58349"/>
        <dbReference type="EC" id="1.1.1.94"/>
    </reaction>
    <physiologicalReaction direction="right-to-left" evidence="10">
        <dbReference type="Rhea" id="RHEA:11098"/>
    </physiologicalReaction>
</comment>
<feature type="binding site" evidence="16">
    <location>
        <begin position="256"/>
        <end position="257"/>
    </location>
    <ligand>
        <name>substrate</name>
    </ligand>
</feature>
<comment type="catalytic activity">
    <reaction evidence="14">
        <text>sn-glycerol 3-phosphate + NAD(+) = dihydroxyacetone phosphate + NADH + H(+)</text>
        <dbReference type="Rhea" id="RHEA:11092"/>
        <dbReference type="ChEBI" id="CHEBI:15378"/>
        <dbReference type="ChEBI" id="CHEBI:57540"/>
        <dbReference type="ChEBI" id="CHEBI:57597"/>
        <dbReference type="ChEBI" id="CHEBI:57642"/>
        <dbReference type="ChEBI" id="CHEBI:57945"/>
        <dbReference type="EC" id="1.1.1.94"/>
    </reaction>
</comment>
<evidence type="ECO:0000259" key="19">
    <source>
        <dbReference type="Pfam" id="PF01210"/>
    </source>
</evidence>
<evidence type="ECO:0000256" key="2">
    <source>
        <dbReference type="ARBA" id="ARBA00022516"/>
    </source>
</evidence>
<feature type="binding site" evidence="14">
    <location>
        <position position="107"/>
    </location>
    <ligand>
        <name>NADPH</name>
        <dbReference type="ChEBI" id="CHEBI:57783"/>
    </ligand>
</feature>
<feature type="domain" description="Glycerol-3-phosphate dehydrogenase NAD-dependent C-terminal" evidence="20">
    <location>
        <begin position="181"/>
        <end position="321"/>
    </location>
</feature>
<dbReference type="GO" id="GO:0051287">
    <property type="term" value="F:NAD binding"/>
    <property type="evidence" value="ECO:0007669"/>
    <property type="project" value="InterPro"/>
</dbReference>
<evidence type="ECO:0000256" key="12">
    <source>
        <dbReference type="ARBA" id="ARBA00069372"/>
    </source>
</evidence>
<keyword evidence="9 14" id="KW-1208">Phospholipid metabolism</keyword>
<dbReference type="InterPro" id="IPR006168">
    <property type="entry name" value="G3P_DH_NAD-dep"/>
</dbReference>
<evidence type="ECO:0000256" key="14">
    <source>
        <dbReference type="HAMAP-Rule" id="MF_00394"/>
    </source>
</evidence>
<feature type="binding site" evidence="14">
    <location>
        <position position="33"/>
    </location>
    <ligand>
        <name>NADPH</name>
        <dbReference type="ChEBI" id="CHEBI:57783"/>
    </ligand>
</feature>
<dbReference type="GO" id="GO:0046168">
    <property type="term" value="P:glycerol-3-phosphate catabolic process"/>
    <property type="evidence" value="ECO:0007669"/>
    <property type="project" value="InterPro"/>
</dbReference>
<keyword evidence="6 14" id="KW-0520">NAD</keyword>
<keyword evidence="7 14" id="KW-0443">Lipid metabolism</keyword>
<feature type="binding site" evidence="14">
    <location>
        <position position="245"/>
    </location>
    <ligand>
        <name>sn-glycerol 3-phosphate</name>
        <dbReference type="ChEBI" id="CHEBI:57597"/>
    </ligand>
</feature>
<dbReference type="GO" id="GO:0006650">
    <property type="term" value="P:glycerophospholipid metabolic process"/>
    <property type="evidence" value="ECO:0007669"/>
    <property type="project" value="UniProtKB-UniRule"/>
</dbReference>
<feature type="binding site" evidence="17">
    <location>
        <position position="141"/>
    </location>
    <ligand>
        <name>NAD(+)</name>
        <dbReference type="ChEBI" id="CHEBI:57540"/>
    </ligand>
</feature>
<protein>
    <recommendedName>
        <fullName evidence="12 14">Glycerol-3-phosphate dehydrogenase [NAD(P)+]</fullName>
        <ecNumber evidence="11 14">1.1.1.94</ecNumber>
    </recommendedName>
    <alternativeName>
        <fullName evidence="14">NAD(P)(+)-dependent glycerol-3-phosphate dehydrogenase</fullName>
    </alternativeName>
    <alternativeName>
        <fullName evidence="13 14">NAD(P)H-dependent dihydroxyacetone-phosphate reductase</fullName>
    </alternativeName>
</protein>
<evidence type="ECO:0000256" key="17">
    <source>
        <dbReference type="PIRSR" id="PIRSR000114-3"/>
    </source>
</evidence>
<comment type="similarity">
    <text evidence="1 14 18">Belongs to the NAD-dependent glycerol-3-phosphate dehydrogenase family.</text>
</comment>
<organism evidence="21 22">
    <name type="scientific">Dolosigranulum pigrum</name>
    <dbReference type="NCBI Taxonomy" id="29394"/>
    <lineage>
        <taxon>Bacteria</taxon>
        <taxon>Bacillati</taxon>
        <taxon>Bacillota</taxon>
        <taxon>Bacilli</taxon>
        <taxon>Lactobacillales</taxon>
        <taxon>Carnobacteriaceae</taxon>
        <taxon>Dolosigranulum</taxon>
    </lineage>
</organism>
<evidence type="ECO:0000256" key="1">
    <source>
        <dbReference type="ARBA" id="ARBA00011009"/>
    </source>
</evidence>
<feature type="active site" description="Proton acceptor" evidence="14 15">
    <location>
        <position position="192"/>
    </location>
</feature>
<evidence type="ECO:0000256" key="9">
    <source>
        <dbReference type="ARBA" id="ARBA00023264"/>
    </source>
</evidence>
<feature type="binding site" evidence="14">
    <location>
        <position position="257"/>
    </location>
    <ligand>
        <name>sn-glycerol 3-phosphate</name>
        <dbReference type="ChEBI" id="CHEBI:57597"/>
    </ligand>
</feature>
<feature type="binding site" evidence="14">
    <location>
        <position position="141"/>
    </location>
    <ligand>
        <name>NADPH</name>
        <dbReference type="ChEBI" id="CHEBI:57783"/>
    </ligand>
</feature>
<feature type="binding site" evidence="14">
    <location>
        <position position="139"/>
    </location>
    <ligand>
        <name>sn-glycerol 3-phosphate</name>
        <dbReference type="ChEBI" id="CHEBI:57597"/>
    </ligand>
</feature>
<keyword evidence="4 14" id="KW-0521">NADP</keyword>
<dbReference type="Gene3D" id="3.40.50.720">
    <property type="entry name" value="NAD(P)-binding Rossmann-like Domain"/>
    <property type="match status" value="1"/>
</dbReference>
<dbReference type="InterPro" id="IPR013328">
    <property type="entry name" value="6PGD_dom2"/>
</dbReference>
<dbReference type="RefSeq" id="WP_112790557.1">
    <property type="nucleotide sequence ID" value="NZ_NAQV01000048.1"/>
</dbReference>
<feature type="binding site" evidence="14">
    <location>
        <position position="256"/>
    </location>
    <ligand>
        <name>sn-glycerol 3-phosphate</name>
        <dbReference type="ChEBI" id="CHEBI:57597"/>
    </ligand>
</feature>
<dbReference type="GO" id="GO:0005975">
    <property type="term" value="P:carbohydrate metabolic process"/>
    <property type="evidence" value="ECO:0007669"/>
    <property type="project" value="InterPro"/>
</dbReference>
<dbReference type="FunFam" id="3.40.50.720:FF:000019">
    <property type="entry name" value="Glycerol-3-phosphate dehydrogenase [NAD(P)+]"/>
    <property type="match status" value="1"/>
</dbReference>
<dbReference type="InterPro" id="IPR011128">
    <property type="entry name" value="G3P_DH_NAD-dep_N"/>
</dbReference>
<dbReference type="EC" id="1.1.1.94" evidence="11 14"/>
<feature type="binding site" evidence="14">
    <location>
        <position position="256"/>
    </location>
    <ligand>
        <name>NADPH</name>
        <dbReference type="ChEBI" id="CHEBI:57783"/>
    </ligand>
</feature>
<feature type="binding site" evidence="14">
    <location>
        <position position="107"/>
    </location>
    <ligand>
        <name>sn-glycerol 3-phosphate</name>
        <dbReference type="ChEBI" id="CHEBI:57597"/>
    </ligand>
</feature>
<dbReference type="GO" id="GO:0141153">
    <property type="term" value="F:glycerol-3-phosphate dehydrogenase (NADP+) activity"/>
    <property type="evidence" value="ECO:0007669"/>
    <property type="project" value="RHEA"/>
</dbReference>
<dbReference type="NCBIfam" id="NF000942">
    <property type="entry name" value="PRK00094.1-4"/>
    <property type="match status" value="1"/>
</dbReference>
<keyword evidence="2 14" id="KW-0444">Lipid biosynthesis</keyword>
<dbReference type="PROSITE" id="PS00957">
    <property type="entry name" value="NAD_G3PDH"/>
    <property type="match status" value="1"/>
</dbReference>
<feature type="binding site" evidence="17">
    <location>
        <position position="256"/>
    </location>
    <ligand>
        <name>NAD(+)</name>
        <dbReference type="ChEBI" id="CHEBI:57540"/>
    </ligand>
</feature>
<dbReference type="GO" id="GO:0046167">
    <property type="term" value="P:glycerol-3-phosphate biosynthetic process"/>
    <property type="evidence" value="ECO:0007669"/>
    <property type="project" value="UniProtKB-UniRule"/>
</dbReference>
<dbReference type="UniPathway" id="UPA00940"/>
<feature type="binding site" evidence="14">
    <location>
        <position position="280"/>
    </location>
    <ligand>
        <name>NADPH</name>
        <dbReference type="ChEBI" id="CHEBI:57783"/>
    </ligand>
</feature>
<feature type="binding site" evidence="14">
    <location>
        <position position="50"/>
    </location>
    <ligand>
        <name>NADPH</name>
        <dbReference type="ChEBI" id="CHEBI:57783"/>
    </ligand>
</feature>
<sequence length="332" mass="35972">MREQITVIGAGSWGTALASVLVENGHDVLIWCRSDQQADEINNHLTNEKYLPGIMLPAQLKATSHLEQAVHFSETLLFVLPTNAIRPVAEQIKSFMTTPKFVIHAAKGIERDSDLRISEVLTEVLADQLSAVVALSGPSHAEEVMRRDITSITAAAHDIEVAQKVQSLFMNEYFRVYTNTDMIGVEIGAALKNIIAIGSGVITGLGYGDNARAALITRGLAEITRLGVKMGADPLTFSGLSGVGDLVVTCMSTHSRNFKAGQLIGQGYTVEAMLAEVGMVVEGFYTTIGANQLADKYDVDLPIARALYRVLYEEADPQVAIEHLMNREGKSE</sequence>